<organism evidence="2 3">
    <name type="scientific">Acanthamoeba castellanii (strain ATCC 30010 / Neff)</name>
    <dbReference type="NCBI Taxonomy" id="1257118"/>
    <lineage>
        <taxon>Eukaryota</taxon>
        <taxon>Amoebozoa</taxon>
        <taxon>Discosea</taxon>
        <taxon>Longamoebia</taxon>
        <taxon>Centramoebida</taxon>
        <taxon>Acanthamoebidae</taxon>
        <taxon>Acanthamoeba</taxon>
    </lineage>
</organism>
<gene>
    <name evidence="2" type="ORF">ACA1_024980</name>
</gene>
<keyword evidence="3" id="KW-1185">Reference proteome</keyword>
<feature type="region of interest" description="Disordered" evidence="1">
    <location>
        <begin position="151"/>
        <end position="219"/>
    </location>
</feature>
<dbReference type="EMBL" id="KB007855">
    <property type="protein sequence ID" value="ELR23734.1"/>
    <property type="molecule type" value="Genomic_DNA"/>
</dbReference>
<feature type="compositionally biased region" description="Low complexity" evidence="1">
    <location>
        <begin position="736"/>
        <end position="747"/>
    </location>
</feature>
<dbReference type="AlphaFoldDB" id="L8HDX9"/>
<feature type="compositionally biased region" description="Polar residues" evidence="1">
    <location>
        <begin position="757"/>
        <end position="766"/>
    </location>
</feature>
<feature type="compositionally biased region" description="Polar residues" evidence="1">
    <location>
        <begin position="859"/>
        <end position="874"/>
    </location>
</feature>
<dbReference type="GeneID" id="14924721"/>
<feature type="compositionally biased region" description="Basic and acidic residues" evidence="1">
    <location>
        <begin position="720"/>
        <end position="735"/>
    </location>
</feature>
<feature type="compositionally biased region" description="Basic residues" evidence="1">
    <location>
        <begin position="529"/>
        <end position="545"/>
    </location>
</feature>
<feature type="compositionally biased region" description="Low complexity" evidence="1">
    <location>
        <begin position="68"/>
        <end position="139"/>
    </location>
</feature>
<feature type="compositionally biased region" description="Basic and acidic residues" evidence="1">
    <location>
        <begin position="826"/>
        <end position="855"/>
    </location>
</feature>
<feature type="compositionally biased region" description="Acidic residues" evidence="1">
    <location>
        <begin position="644"/>
        <end position="654"/>
    </location>
</feature>
<name>L8HDX9_ACACF</name>
<feature type="compositionally biased region" description="Basic and acidic residues" evidence="1">
    <location>
        <begin position="196"/>
        <end position="211"/>
    </location>
</feature>
<dbReference type="VEuPathDB" id="AmoebaDB:ACA1_024980"/>
<dbReference type="KEGG" id="acan:ACA1_024980"/>
<evidence type="ECO:0000313" key="2">
    <source>
        <dbReference type="EMBL" id="ELR23734.1"/>
    </source>
</evidence>
<dbReference type="Proteomes" id="UP000011083">
    <property type="component" value="Unassembled WGS sequence"/>
</dbReference>
<reference evidence="2 3" key="1">
    <citation type="journal article" date="2013" name="Genome Biol.">
        <title>Genome of Acanthamoeba castellanii highlights extensive lateral gene transfer and early evolution of tyrosine kinase signaling.</title>
        <authorList>
            <person name="Clarke M."/>
            <person name="Lohan A.J."/>
            <person name="Liu B."/>
            <person name="Lagkouvardos I."/>
            <person name="Roy S."/>
            <person name="Zafar N."/>
            <person name="Bertelli C."/>
            <person name="Schilde C."/>
            <person name="Kianianmomeni A."/>
            <person name="Burglin T.R."/>
            <person name="Frech C."/>
            <person name="Turcotte B."/>
            <person name="Kopec K.O."/>
            <person name="Synnott J.M."/>
            <person name="Choo C."/>
            <person name="Paponov I."/>
            <person name="Finkler A."/>
            <person name="Soon Heng Tan C."/>
            <person name="Hutchins A.P."/>
            <person name="Weinmeier T."/>
            <person name="Rattei T."/>
            <person name="Chu J.S."/>
            <person name="Gimenez G."/>
            <person name="Irimia M."/>
            <person name="Rigden D.J."/>
            <person name="Fitzpatrick D.A."/>
            <person name="Lorenzo-Morales J."/>
            <person name="Bateman A."/>
            <person name="Chiu C.H."/>
            <person name="Tang P."/>
            <person name="Hegemann P."/>
            <person name="Fromm H."/>
            <person name="Raoult D."/>
            <person name="Greub G."/>
            <person name="Miranda-Saavedra D."/>
            <person name="Chen N."/>
            <person name="Nash P."/>
            <person name="Ginger M.L."/>
            <person name="Horn M."/>
            <person name="Schaap P."/>
            <person name="Caler L."/>
            <person name="Loftus B."/>
        </authorList>
    </citation>
    <scope>NUCLEOTIDE SEQUENCE [LARGE SCALE GENOMIC DNA]</scope>
    <source>
        <strain evidence="2 3">Neff</strain>
    </source>
</reference>
<sequence length="874" mass="95245">MEGVPPGEEKVSDGQALHGAGEVNVTAEKNADGKEERANFEAPRRSWSTFARRTPKIKSASAPDNKIAAAAAVTDAEATTSPEAVTAPEPPSSSSAGSSPQTATSLSTTSASFPSGSSLSSSAIPVTTPSSLASSASTPGLPLYLSSSSLLGSASKQEQPAAVERRSSGLKWFQRKTPPAAAAPAADNSKPLSPRGDSDKKDHQQQEKKDSSSSGPLETICPVSYADLKRQLDMLKRENNRLRFENSHLFKELDIVHRQLSLKLKPPTPKLNKQNSSLDILSSQTAYSYNIDTGLSYNLPLDEFLEQYYKDYPESLADLTIYQRKGKLASFSMRNGGDGVEEDERSKIKANLESALISQEDGKFTQGEGQTPRHESFIPTIVKRQFARDVPSMIRINGKIVNGRTDNEKVLIAYRILHDGLAGNDKLVNLVMSLANQNLGIFMYEKLVKHYTQIGMIVKQSWHHYLDITLSRVKINKYTNNKNVINELVDEYLRKERAAASTSASTSQPSRQKYEEGVVYLSEEESSSRRTRSRGKVGRGGRRRASRADLAPAEAAESPSMMDEDKAKLVEGIGIYMLAIFELQNTDLDGAPLFIKGMMEISFRNSPDGGAVHVLYSTPAFDVLSFVHSIDLDASLGDSGTESEGSDDDDDGDEATSNAEAKRQEERRLRHSTDDEQGKKEGQEAKAKAKTTEAAHEQKHQEGNTQLGSDDVPVVVEGENEAKMKEAHGDADADRLPTTATTTAASAYQEKPEPPKESSTACQQIEQPPERPQDMSDASTAVAADDEDEKVVVQKGRRRRVLSMRDLTLAGIPAPAKADSTSTSPRGEEAAADTRERARSLGRREDEEWFRRMEEEVAGQTSPRGSTTGTGKEN</sequence>
<feature type="region of interest" description="Disordered" evidence="1">
    <location>
        <begin position="499"/>
        <end position="562"/>
    </location>
</feature>
<feature type="compositionally biased region" description="Basic and acidic residues" evidence="1">
    <location>
        <begin position="29"/>
        <end position="44"/>
    </location>
</feature>
<evidence type="ECO:0000256" key="1">
    <source>
        <dbReference type="SAM" id="MobiDB-lite"/>
    </source>
</evidence>
<feature type="region of interest" description="Disordered" evidence="1">
    <location>
        <begin position="1"/>
        <end position="139"/>
    </location>
</feature>
<feature type="region of interest" description="Disordered" evidence="1">
    <location>
        <begin position="637"/>
        <end position="874"/>
    </location>
</feature>
<accession>L8HDX9</accession>
<evidence type="ECO:0000313" key="3">
    <source>
        <dbReference type="Proteomes" id="UP000011083"/>
    </source>
</evidence>
<protein>
    <submittedName>
        <fullName evidence="2">Uncharacterized protein</fullName>
    </submittedName>
</protein>
<feature type="compositionally biased region" description="Basic and acidic residues" evidence="1">
    <location>
        <begin position="660"/>
        <end position="702"/>
    </location>
</feature>
<dbReference type="RefSeq" id="XP_004353262.1">
    <property type="nucleotide sequence ID" value="XM_004353210.1"/>
</dbReference>
<proteinExistence type="predicted"/>